<protein>
    <submittedName>
        <fullName evidence="9">Glycosyl transferase, family 4</fullName>
    </submittedName>
</protein>
<dbReference type="PROSITE" id="PS01348">
    <property type="entry name" value="MRAY_2"/>
    <property type="match status" value="1"/>
</dbReference>
<dbReference type="CDD" id="cd06853">
    <property type="entry name" value="GT_WecA_like"/>
    <property type="match status" value="1"/>
</dbReference>
<dbReference type="GO" id="GO:0016780">
    <property type="term" value="F:phosphotransferase activity, for other substituted phosphate groups"/>
    <property type="evidence" value="ECO:0007669"/>
    <property type="project" value="InterPro"/>
</dbReference>
<feature type="transmembrane region" description="Helical" evidence="8">
    <location>
        <begin position="233"/>
        <end position="255"/>
    </location>
</feature>
<dbReference type="PANTHER" id="PTHR22926:SF3">
    <property type="entry name" value="UNDECAPRENYL-PHOSPHATE ALPHA-N-ACETYLGLUCOSAMINYL 1-PHOSPHATE TRANSFERASE"/>
    <property type="match status" value="1"/>
</dbReference>
<dbReference type="OrthoDB" id="9805475at2"/>
<feature type="transmembrane region" description="Helical" evidence="8">
    <location>
        <begin position="180"/>
        <end position="198"/>
    </location>
</feature>
<evidence type="ECO:0000313" key="10">
    <source>
        <dbReference type="Proteomes" id="UP000008544"/>
    </source>
</evidence>
<dbReference type="PANTHER" id="PTHR22926">
    <property type="entry name" value="PHOSPHO-N-ACETYLMURAMOYL-PENTAPEPTIDE-TRANSFERASE"/>
    <property type="match status" value="1"/>
</dbReference>
<gene>
    <name evidence="9" type="ordered locus">Daud_2092</name>
</gene>
<dbReference type="GO" id="GO:0044038">
    <property type="term" value="P:cell wall macromolecule biosynthetic process"/>
    <property type="evidence" value="ECO:0007669"/>
    <property type="project" value="TreeGrafter"/>
</dbReference>
<feature type="transmembrane region" description="Helical" evidence="8">
    <location>
        <begin position="69"/>
        <end position="87"/>
    </location>
</feature>
<dbReference type="InterPro" id="IPR000715">
    <property type="entry name" value="Glycosyl_transferase_4"/>
</dbReference>
<keyword evidence="4 8" id="KW-0812">Transmembrane</keyword>
<dbReference type="HOGENOM" id="CLU_023982_2_4_9"/>
<proteinExistence type="predicted"/>
<dbReference type="GO" id="GO:0009103">
    <property type="term" value="P:lipopolysaccharide biosynthetic process"/>
    <property type="evidence" value="ECO:0007669"/>
    <property type="project" value="TreeGrafter"/>
</dbReference>
<feature type="binding site" evidence="7">
    <location>
        <position position="149"/>
    </location>
    <ligand>
        <name>Mg(2+)</name>
        <dbReference type="ChEBI" id="CHEBI:18420"/>
    </ligand>
</feature>
<dbReference type="InterPro" id="IPR018480">
    <property type="entry name" value="PNAcMuramoyl-5peptid_Trfase_CS"/>
</dbReference>
<keyword evidence="2" id="KW-1003">Cell membrane</keyword>
<dbReference type="KEGG" id="dau:Daud_2092"/>
<feature type="transmembrane region" description="Helical" evidence="8">
    <location>
        <begin position="125"/>
        <end position="144"/>
    </location>
</feature>
<dbReference type="GO" id="GO:0005886">
    <property type="term" value="C:plasma membrane"/>
    <property type="evidence" value="ECO:0007669"/>
    <property type="project" value="UniProtKB-SubCell"/>
</dbReference>
<feature type="binding site" evidence="7">
    <location>
        <position position="209"/>
    </location>
    <ligand>
        <name>Mg(2+)</name>
        <dbReference type="ChEBI" id="CHEBI:18420"/>
    </ligand>
</feature>
<evidence type="ECO:0000256" key="4">
    <source>
        <dbReference type="ARBA" id="ARBA00022692"/>
    </source>
</evidence>
<keyword evidence="6 8" id="KW-0472">Membrane</keyword>
<keyword evidence="7" id="KW-0460">Magnesium</keyword>
<evidence type="ECO:0000256" key="2">
    <source>
        <dbReference type="ARBA" id="ARBA00022475"/>
    </source>
</evidence>
<evidence type="ECO:0000256" key="7">
    <source>
        <dbReference type="PIRSR" id="PIRSR600715-1"/>
    </source>
</evidence>
<organism evidence="9 10">
    <name type="scientific">Desulforudis audaxviator (strain MP104C)</name>
    <dbReference type="NCBI Taxonomy" id="477974"/>
    <lineage>
        <taxon>Bacteria</taxon>
        <taxon>Bacillati</taxon>
        <taxon>Bacillota</taxon>
        <taxon>Clostridia</taxon>
        <taxon>Thermoanaerobacterales</taxon>
        <taxon>Candidatus Desulforudaceae</taxon>
        <taxon>Candidatus Desulforudis</taxon>
    </lineage>
</organism>
<keyword evidence="5 8" id="KW-1133">Transmembrane helix</keyword>
<comment type="subcellular location">
    <subcellularLocation>
        <location evidence="1">Cell membrane</location>
        <topology evidence="1">Multi-pass membrane protein</topology>
    </subcellularLocation>
</comment>
<dbReference type="Pfam" id="PF00953">
    <property type="entry name" value="Glycos_transf_4"/>
    <property type="match status" value="1"/>
</dbReference>
<reference evidence="9 10" key="2">
    <citation type="journal article" date="2008" name="Science">
        <title>Environmental genomics reveals a single-species ecosystem deep within Earth.</title>
        <authorList>
            <person name="Chivian D."/>
            <person name="Brodie E.L."/>
            <person name="Alm E.J."/>
            <person name="Culley D.E."/>
            <person name="Dehal P.S."/>
            <person name="Desantis T.Z."/>
            <person name="Gihring T.M."/>
            <person name="Lapidus A."/>
            <person name="Lin L.H."/>
            <person name="Lowry S.R."/>
            <person name="Moser D.P."/>
            <person name="Richardson P.M."/>
            <person name="Southam G."/>
            <person name="Wanger G."/>
            <person name="Pratt L.M."/>
            <person name="Andersen G.L."/>
            <person name="Hazen T.C."/>
            <person name="Brockman F.J."/>
            <person name="Arkin A.P."/>
            <person name="Onstott T.C."/>
        </authorList>
    </citation>
    <scope>NUCLEOTIDE SEQUENCE [LARGE SCALE GENOMIC DNA]</scope>
    <source>
        <strain evidence="9 10">MP104C</strain>
    </source>
</reference>
<dbReference type="Proteomes" id="UP000008544">
    <property type="component" value="Chromosome"/>
</dbReference>
<reference evidence="10" key="1">
    <citation type="submission" date="2007-10" db="EMBL/GenBank/DDBJ databases">
        <title>Complete sequence of chromosome of Desulforudis audaxviator MP104C.</title>
        <authorList>
            <person name="Copeland A."/>
            <person name="Lucas S."/>
            <person name="Lapidus A."/>
            <person name="Barry K."/>
            <person name="Glavina del Rio T."/>
            <person name="Dalin E."/>
            <person name="Tice H."/>
            <person name="Bruce D."/>
            <person name="Pitluck S."/>
            <person name="Lowry S.R."/>
            <person name="Larimer F."/>
            <person name="Land M.L."/>
            <person name="Hauser L."/>
            <person name="Kyrpides N."/>
            <person name="Ivanova N.N."/>
            <person name="Richardson P."/>
        </authorList>
    </citation>
    <scope>NUCLEOTIDE SEQUENCE [LARGE SCALE GENOMIC DNA]</scope>
    <source>
        <strain evidence="10">MP104C</strain>
    </source>
</reference>
<keyword evidence="3 9" id="KW-0808">Transferase</keyword>
<evidence type="ECO:0000313" key="9">
    <source>
        <dbReference type="EMBL" id="ACA60581.1"/>
    </source>
</evidence>
<feature type="transmembrane region" description="Helical" evidence="8">
    <location>
        <begin position="44"/>
        <end position="63"/>
    </location>
</feature>
<name>B1I6B4_DESAP</name>
<dbReference type="GO" id="GO:0071555">
    <property type="term" value="P:cell wall organization"/>
    <property type="evidence" value="ECO:0007669"/>
    <property type="project" value="TreeGrafter"/>
</dbReference>
<feature type="transmembrane region" description="Helical" evidence="8">
    <location>
        <begin position="312"/>
        <end position="331"/>
    </location>
</feature>
<dbReference type="EMBL" id="CP000860">
    <property type="protein sequence ID" value="ACA60581.1"/>
    <property type="molecule type" value="Genomic_DNA"/>
</dbReference>
<dbReference type="eggNOG" id="COG0472">
    <property type="taxonomic scope" value="Bacteria"/>
</dbReference>
<accession>B1I6B4</accession>
<feature type="transmembrane region" description="Helical" evidence="8">
    <location>
        <begin position="99"/>
        <end position="119"/>
    </location>
</feature>
<comment type="cofactor">
    <cofactor evidence="7">
        <name>Mg(2+)</name>
        <dbReference type="ChEBI" id="CHEBI:18420"/>
    </cofactor>
</comment>
<evidence type="ECO:0000256" key="8">
    <source>
        <dbReference type="SAM" id="Phobius"/>
    </source>
</evidence>
<evidence type="ECO:0000256" key="3">
    <source>
        <dbReference type="ARBA" id="ARBA00022679"/>
    </source>
</evidence>
<evidence type="ECO:0000256" key="1">
    <source>
        <dbReference type="ARBA" id="ARBA00004651"/>
    </source>
</evidence>
<feature type="transmembrane region" description="Helical" evidence="8">
    <location>
        <begin position="285"/>
        <end position="306"/>
    </location>
</feature>
<dbReference type="GO" id="GO:0046872">
    <property type="term" value="F:metal ion binding"/>
    <property type="evidence" value="ECO:0007669"/>
    <property type="project" value="UniProtKB-KW"/>
</dbReference>
<dbReference type="STRING" id="477974.Daud_2092"/>
<feature type="transmembrane region" description="Helical" evidence="8">
    <location>
        <begin position="205"/>
        <end position="227"/>
    </location>
</feature>
<feature type="transmembrane region" description="Helical" evidence="8">
    <location>
        <begin position="6"/>
        <end position="23"/>
    </location>
</feature>
<keyword evidence="7" id="KW-0479">Metal-binding</keyword>
<evidence type="ECO:0000256" key="5">
    <source>
        <dbReference type="ARBA" id="ARBA00022989"/>
    </source>
</evidence>
<dbReference type="AlphaFoldDB" id="B1I6B4"/>
<sequence>MVQLALLLVLAAALSLFVTPLVIRMARRLGAVDEPDQRKIHQRPIPRLGGLAVYLVFTAVVLLTQPLTTPLLGLLIGATVIVLLGVWDDVRGASPRLKLAVQLLAALALIPFGFHVEFLTNPLGGIIYLGWWGIPLTVFWVVAVTNALNLIDGLDGLAAGTALIASFTLAVVAFTVGNMAVVAVTLILAGAILGFLRYNFHPARVFLGDTGSMFLGFTLAALAIMGLTKGPTALSVIIPIVILGIPLTDTAFAVLRRYRNGRPIFYPDKGHLHHRLLGAGLTHRGAVLTMYGVNVVLGASAVLLTILSTEQAVLLLFIVAVLLLTAANRVGMFGSAHEPSPEVSAETSKRSNI</sequence>
<keyword evidence="10" id="KW-1185">Reference proteome</keyword>
<feature type="transmembrane region" description="Helical" evidence="8">
    <location>
        <begin position="156"/>
        <end position="174"/>
    </location>
</feature>
<evidence type="ECO:0000256" key="6">
    <source>
        <dbReference type="ARBA" id="ARBA00023136"/>
    </source>
</evidence>
<dbReference type="RefSeq" id="WP_012303156.1">
    <property type="nucleotide sequence ID" value="NC_010424.1"/>
</dbReference>